<dbReference type="Proteomes" id="UP001403385">
    <property type="component" value="Unassembled WGS sequence"/>
</dbReference>
<evidence type="ECO:0000313" key="2">
    <source>
        <dbReference type="Proteomes" id="UP001403385"/>
    </source>
</evidence>
<protein>
    <submittedName>
        <fullName evidence="1">Uncharacterized protein</fullName>
    </submittedName>
</protein>
<comment type="caution">
    <text evidence="1">The sequence shown here is derived from an EMBL/GenBank/DDBJ whole genome shotgun (WGS) entry which is preliminary data.</text>
</comment>
<dbReference type="AlphaFoldDB" id="A0AAW9SE27"/>
<proteinExistence type="predicted"/>
<dbReference type="RefSeq" id="WP_346823965.1">
    <property type="nucleotide sequence ID" value="NZ_JBDKWZ010000020.1"/>
</dbReference>
<dbReference type="EMBL" id="JBDKWZ010000020">
    <property type="protein sequence ID" value="MEN7551184.1"/>
    <property type="molecule type" value="Genomic_DNA"/>
</dbReference>
<sequence>MDFTGIFKTRSFQLGDTNGNRDQKAGNIQWKKQQLLCRKNLNNPRSKKEKLLNFFTIKELKINLKYRKRVAAYGKTSQVKAN</sequence>
<keyword evidence="2" id="KW-1185">Reference proteome</keyword>
<gene>
    <name evidence="1" type="ORF">AAG747_24920</name>
</gene>
<name>A0AAW9SE27_9BACT</name>
<evidence type="ECO:0000313" key="1">
    <source>
        <dbReference type="EMBL" id="MEN7551184.1"/>
    </source>
</evidence>
<reference evidence="1 2" key="1">
    <citation type="submission" date="2024-04" db="EMBL/GenBank/DDBJ databases">
        <title>Novel genus in family Flammeovirgaceae.</title>
        <authorList>
            <person name="Nguyen T.H."/>
            <person name="Vuong T.Q."/>
            <person name="Le H."/>
            <person name="Kim S.-G."/>
        </authorList>
    </citation>
    <scope>NUCLEOTIDE SEQUENCE [LARGE SCALE GENOMIC DNA]</scope>
    <source>
        <strain evidence="1 2">JCM 23209</strain>
    </source>
</reference>
<accession>A0AAW9SE27</accession>
<organism evidence="1 2">
    <name type="scientific">Rapidithrix thailandica</name>
    <dbReference type="NCBI Taxonomy" id="413964"/>
    <lineage>
        <taxon>Bacteria</taxon>
        <taxon>Pseudomonadati</taxon>
        <taxon>Bacteroidota</taxon>
        <taxon>Cytophagia</taxon>
        <taxon>Cytophagales</taxon>
        <taxon>Flammeovirgaceae</taxon>
        <taxon>Rapidithrix</taxon>
    </lineage>
</organism>